<gene>
    <name evidence="1" type="ORF">Ddye_021552</name>
</gene>
<dbReference type="Proteomes" id="UP001280121">
    <property type="component" value="Unassembled WGS sequence"/>
</dbReference>
<comment type="caution">
    <text evidence="1">The sequence shown here is derived from an EMBL/GenBank/DDBJ whole genome shotgun (WGS) entry which is preliminary data.</text>
</comment>
<protein>
    <submittedName>
        <fullName evidence="1">Uncharacterized protein</fullName>
    </submittedName>
</protein>
<organism evidence="1 2">
    <name type="scientific">Dipteronia dyeriana</name>
    <dbReference type="NCBI Taxonomy" id="168575"/>
    <lineage>
        <taxon>Eukaryota</taxon>
        <taxon>Viridiplantae</taxon>
        <taxon>Streptophyta</taxon>
        <taxon>Embryophyta</taxon>
        <taxon>Tracheophyta</taxon>
        <taxon>Spermatophyta</taxon>
        <taxon>Magnoliopsida</taxon>
        <taxon>eudicotyledons</taxon>
        <taxon>Gunneridae</taxon>
        <taxon>Pentapetalae</taxon>
        <taxon>rosids</taxon>
        <taxon>malvids</taxon>
        <taxon>Sapindales</taxon>
        <taxon>Sapindaceae</taxon>
        <taxon>Hippocastanoideae</taxon>
        <taxon>Acereae</taxon>
        <taxon>Dipteronia</taxon>
    </lineage>
</organism>
<evidence type="ECO:0000313" key="1">
    <source>
        <dbReference type="EMBL" id="KAK2646357.1"/>
    </source>
</evidence>
<accession>A0AAD9U1Y8</accession>
<sequence>MIKLKSPCFIFDGSHWVHDSSKRKIFNTMVTQLEETKAVESQESIGSLQQIYALNGRVVPSTLAKKGLMFMSATTKRKQVRAMLDIEATLNFISVDKAK</sequence>
<reference evidence="1" key="1">
    <citation type="journal article" date="2023" name="Plant J.">
        <title>Genome sequences and population genomics provide insights into the demographic history, inbreeding, and mutation load of two 'living fossil' tree species of Dipteronia.</title>
        <authorList>
            <person name="Feng Y."/>
            <person name="Comes H.P."/>
            <person name="Chen J."/>
            <person name="Zhu S."/>
            <person name="Lu R."/>
            <person name="Zhang X."/>
            <person name="Li P."/>
            <person name="Qiu J."/>
            <person name="Olsen K.M."/>
            <person name="Qiu Y."/>
        </authorList>
    </citation>
    <scope>NUCLEOTIDE SEQUENCE</scope>
    <source>
        <strain evidence="1">KIB01</strain>
    </source>
</reference>
<proteinExistence type="predicted"/>
<dbReference type="EMBL" id="JANJYI010000006">
    <property type="protein sequence ID" value="KAK2646357.1"/>
    <property type="molecule type" value="Genomic_DNA"/>
</dbReference>
<evidence type="ECO:0000313" key="2">
    <source>
        <dbReference type="Proteomes" id="UP001280121"/>
    </source>
</evidence>
<dbReference type="AlphaFoldDB" id="A0AAD9U1Y8"/>
<name>A0AAD9U1Y8_9ROSI</name>
<keyword evidence="2" id="KW-1185">Reference proteome</keyword>